<dbReference type="EMBL" id="PPSL01000002">
    <property type="protein sequence ID" value="PQJ11192.1"/>
    <property type="molecule type" value="Genomic_DNA"/>
</dbReference>
<sequence>MATNILIVEDDDIMGKVTQNYFVKKGYHVDLAIDGQKAMEMLQNNSYQLVVTDLNMPYVNGQQLIEAIKRNKYGKIKIIVMTTMGTEAMIAEIFALGADDFITKPFKASELLARAQKLVY</sequence>
<proteinExistence type="predicted"/>
<dbReference type="CDD" id="cd00156">
    <property type="entry name" value="REC"/>
    <property type="match status" value="1"/>
</dbReference>
<comment type="caution">
    <text evidence="4">The sequence shown here is derived from an EMBL/GenBank/DDBJ whole genome shotgun (WGS) entry which is preliminary data.</text>
</comment>
<evidence type="ECO:0000313" key="4">
    <source>
        <dbReference type="EMBL" id="PQJ11192.1"/>
    </source>
</evidence>
<dbReference type="PANTHER" id="PTHR44591">
    <property type="entry name" value="STRESS RESPONSE REGULATOR PROTEIN 1"/>
    <property type="match status" value="1"/>
</dbReference>
<reference evidence="4 5" key="1">
    <citation type="submission" date="2018-01" db="EMBL/GenBank/DDBJ databases">
        <title>A novel member of the phylum Bacteroidetes isolated from glacier ice.</title>
        <authorList>
            <person name="Liu Q."/>
            <person name="Xin Y.-H."/>
        </authorList>
    </citation>
    <scope>NUCLEOTIDE SEQUENCE [LARGE SCALE GENOMIC DNA]</scope>
    <source>
        <strain evidence="4 5">RB1R16</strain>
    </source>
</reference>
<gene>
    <name evidence="4" type="ORF">CJD36_005135</name>
</gene>
<dbReference type="SMART" id="SM00448">
    <property type="entry name" value="REC"/>
    <property type="match status" value="1"/>
</dbReference>
<dbReference type="AlphaFoldDB" id="A0A2S7SW74"/>
<dbReference type="OrthoDB" id="9789181at2"/>
<dbReference type="Gene3D" id="3.40.50.2300">
    <property type="match status" value="1"/>
</dbReference>
<dbReference type="InterPro" id="IPR001789">
    <property type="entry name" value="Sig_transdc_resp-reg_receiver"/>
</dbReference>
<name>A0A2S7SW74_9BACT</name>
<dbReference type="PROSITE" id="PS50110">
    <property type="entry name" value="RESPONSE_REGULATORY"/>
    <property type="match status" value="1"/>
</dbReference>
<dbReference type="RefSeq" id="WP_105038071.1">
    <property type="nucleotide sequence ID" value="NZ_PPSL01000002.1"/>
</dbReference>
<evidence type="ECO:0000256" key="2">
    <source>
        <dbReference type="PROSITE-ProRule" id="PRU00169"/>
    </source>
</evidence>
<accession>A0A2S7SW74</accession>
<dbReference type="InterPro" id="IPR050595">
    <property type="entry name" value="Bact_response_regulator"/>
</dbReference>
<dbReference type="Pfam" id="PF00072">
    <property type="entry name" value="Response_reg"/>
    <property type="match status" value="1"/>
</dbReference>
<evidence type="ECO:0000313" key="5">
    <source>
        <dbReference type="Proteomes" id="UP000239872"/>
    </source>
</evidence>
<dbReference type="InterPro" id="IPR011006">
    <property type="entry name" value="CheY-like_superfamily"/>
</dbReference>
<evidence type="ECO:0000256" key="1">
    <source>
        <dbReference type="ARBA" id="ARBA00022553"/>
    </source>
</evidence>
<keyword evidence="1 2" id="KW-0597">Phosphoprotein</keyword>
<dbReference type="PANTHER" id="PTHR44591:SF3">
    <property type="entry name" value="RESPONSE REGULATORY DOMAIN-CONTAINING PROTEIN"/>
    <property type="match status" value="1"/>
</dbReference>
<evidence type="ECO:0000259" key="3">
    <source>
        <dbReference type="PROSITE" id="PS50110"/>
    </source>
</evidence>
<keyword evidence="5" id="KW-1185">Reference proteome</keyword>
<feature type="domain" description="Response regulatory" evidence="3">
    <location>
        <begin position="4"/>
        <end position="119"/>
    </location>
</feature>
<protein>
    <submittedName>
        <fullName evidence="4">Response regulator</fullName>
    </submittedName>
</protein>
<dbReference type="SUPFAM" id="SSF52172">
    <property type="entry name" value="CheY-like"/>
    <property type="match status" value="1"/>
</dbReference>
<dbReference type="Proteomes" id="UP000239872">
    <property type="component" value="Unassembled WGS sequence"/>
</dbReference>
<feature type="modified residue" description="4-aspartylphosphate" evidence="2">
    <location>
        <position position="53"/>
    </location>
</feature>
<organism evidence="4 5">
    <name type="scientific">Flavipsychrobacter stenotrophus</name>
    <dbReference type="NCBI Taxonomy" id="2077091"/>
    <lineage>
        <taxon>Bacteria</taxon>
        <taxon>Pseudomonadati</taxon>
        <taxon>Bacteroidota</taxon>
        <taxon>Chitinophagia</taxon>
        <taxon>Chitinophagales</taxon>
        <taxon>Chitinophagaceae</taxon>
        <taxon>Flavipsychrobacter</taxon>
    </lineage>
</organism>
<dbReference type="GO" id="GO:0000160">
    <property type="term" value="P:phosphorelay signal transduction system"/>
    <property type="evidence" value="ECO:0007669"/>
    <property type="project" value="InterPro"/>
</dbReference>